<dbReference type="PANTHER" id="PTHR35218:SF9">
    <property type="entry name" value="ENDONUCLEASE_EXONUCLEASE_PHOSPHATASE DOMAIN-CONTAINING PROTEIN"/>
    <property type="match status" value="1"/>
</dbReference>
<proteinExistence type="predicted"/>
<dbReference type="AlphaFoldDB" id="A0AAV2G9R4"/>
<evidence type="ECO:0000259" key="1">
    <source>
        <dbReference type="Pfam" id="PF03372"/>
    </source>
</evidence>
<gene>
    <name evidence="2" type="ORF">LTRI10_LOCUS46886</name>
</gene>
<dbReference type="Pfam" id="PF03372">
    <property type="entry name" value="Exo_endo_phos"/>
    <property type="match status" value="1"/>
</dbReference>
<protein>
    <recommendedName>
        <fullName evidence="1">Endonuclease/exonuclease/phosphatase domain-containing protein</fullName>
    </recommendedName>
</protein>
<dbReference type="EMBL" id="OZ034821">
    <property type="protein sequence ID" value="CAL1407206.1"/>
    <property type="molecule type" value="Genomic_DNA"/>
</dbReference>
<evidence type="ECO:0000313" key="2">
    <source>
        <dbReference type="EMBL" id="CAL1407206.1"/>
    </source>
</evidence>
<accession>A0AAV2G9R4</accession>
<feature type="domain" description="Endonuclease/exonuclease/phosphatase" evidence="1">
    <location>
        <begin position="8"/>
        <end position="224"/>
    </location>
</feature>
<dbReference type="SUPFAM" id="SSF56219">
    <property type="entry name" value="DNase I-like"/>
    <property type="match status" value="1"/>
</dbReference>
<keyword evidence="3" id="KW-1185">Reference proteome</keyword>
<reference evidence="2 3" key="1">
    <citation type="submission" date="2024-04" db="EMBL/GenBank/DDBJ databases">
        <authorList>
            <person name="Fracassetti M."/>
        </authorList>
    </citation>
    <scope>NUCLEOTIDE SEQUENCE [LARGE SCALE GENOMIC DNA]</scope>
</reference>
<name>A0AAV2G9R4_9ROSI</name>
<evidence type="ECO:0000313" key="3">
    <source>
        <dbReference type="Proteomes" id="UP001497516"/>
    </source>
</evidence>
<organism evidence="2 3">
    <name type="scientific">Linum trigynum</name>
    <dbReference type="NCBI Taxonomy" id="586398"/>
    <lineage>
        <taxon>Eukaryota</taxon>
        <taxon>Viridiplantae</taxon>
        <taxon>Streptophyta</taxon>
        <taxon>Embryophyta</taxon>
        <taxon>Tracheophyta</taxon>
        <taxon>Spermatophyta</taxon>
        <taxon>Magnoliopsida</taxon>
        <taxon>eudicotyledons</taxon>
        <taxon>Gunneridae</taxon>
        <taxon>Pentapetalae</taxon>
        <taxon>rosids</taxon>
        <taxon>fabids</taxon>
        <taxon>Malpighiales</taxon>
        <taxon>Linaceae</taxon>
        <taxon>Linum</taxon>
    </lineage>
</organism>
<sequence>MNYKVFVWNCQGAGSRRFTRVFNEYKRRHRPQIVIIVEPRISGDRAKDVRQSLGFDKEFVVEAVGFSGGIWVLWNSTDICLSQVNAHAQFIHIQVEPAGVPGHKWLLTAVYANPAPMQRRVLWEALRELAEDQDQAWAIMGDFNSILRPEEKLGGAPFDSSRIQDFQDCINDTSLVDLGYRGPPFTWFRNGVRERLDRVLANNMWTSLFPEVSVRHLPRVKSDHRPLLLSTDLSCPPAGPKPFRFLAAWLTHDEFTPMLQEAWAKGTSFIGLAEEFAKEAIRWNHHVFGHILRKKDALLRKLEDLEKRDGRLSVSPQLEATREDLETILFQEELLWYQKSRLEWIVSGDRNTAYFHARTLKRRKRNRILVLKNNEGDWVLGNSGEQSS</sequence>
<dbReference type="GO" id="GO:0003824">
    <property type="term" value="F:catalytic activity"/>
    <property type="evidence" value="ECO:0007669"/>
    <property type="project" value="InterPro"/>
</dbReference>
<dbReference type="Proteomes" id="UP001497516">
    <property type="component" value="Chromosome 8"/>
</dbReference>
<dbReference type="InterPro" id="IPR005135">
    <property type="entry name" value="Endo/exonuclease/phosphatase"/>
</dbReference>
<dbReference type="InterPro" id="IPR036691">
    <property type="entry name" value="Endo/exonu/phosph_ase_sf"/>
</dbReference>
<dbReference type="Gene3D" id="3.60.10.10">
    <property type="entry name" value="Endonuclease/exonuclease/phosphatase"/>
    <property type="match status" value="1"/>
</dbReference>
<dbReference type="PANTHER" id="PTHR35218">
    <property type="entry name" value="RNASE H DOMAIN-CONTAINING PROTEIN"/>
    <property type="match status" value="1"/>
</dbReference>